<gene>
    <name evidence="1" type="ORF">BN869_000001424_1</name>
</gene>
<organism evidence="1">
    <name type="scientific">Bionectria ochroleuca</name>
    <name type="common">Gliocladium roseum</name>
    <dbReference type="NCBI Taxonomy" id="29856"/>
    <lineage>
        <taxon>Eukaryota</taxon>
        <taxon>Fungi</taxon>
        <taxon>Dikarya</taxon>
        <taxon>Ascomycota</taxon>
        <taxon>Pezizomycotina</taxon>
        <taxon>Sordariomycetes</taxon>
        <taxon>Hypocreomycetidae</taxon>
        <taxon>Hypocreales</taxon>
        <taxon>Bionectriaceae</taxon>
        <taxon>Clonostachys</taxon>
    </lineage>
</organism>
<name>A0A0B7JKU2_BIOOC</name>
<protein>
    <submittedName>
        <fullName evidence="1">Uncharacterized protein</fullName>
    </submittedName>
</protein>
<accession>A0A0B7JKU2</accession>
<dbReference type="AlphaFoldDB" id="A0A0B7JKU2"/>
<reference evidence="1" key="1">
    <citation type="submission" date="2015-01" db="EMBL/GenBank/DDBJ databases">
        <authorList>
            <person name="Durling Mikael"/>
        </authorList>
    </citation>
    <scope>NUCLEOTIDE SEQUENCE</scope>
</reference>
<dbReference type="EMBL" id="CDPU01000002">
    <property type="protein sequence ID" value="CEO45369.1"/>
    <property type="molecule type" value="Genomic_DNA"/>
</dbReference>
<evidence type="ECO:0000313" key="1">
    <source>
        <dbReference type="EMBL" id="CEO45369.1"/>
    </source>
</evidence>
<sequence length="61" mass="6582">MTSDVWNCPGCGTIISVSQAPEDCLTCIAILILAIQPKRGEGIADQFRYNTRDTAPAGVWI</sequence>
<proteinExistence type="predicted"/>